<evidence type="ECO:0000313" key="5">
    <source>
        <dbReference type="Proteomes" id="UP001379533"/>
    </source>
</evidence>
<dbReference type="Gene3D" id="2.30.120.10">
    <property type="match status" value="1"/>
</dbReference>
<dbReference type="Gene3D" id="1.10.1400.10">
    <property type="match status" value="1"/>
</dbReference>
<organism evidence="4 5">
    <name type="scientific">Pendulispora brunnea</name>
    <dbReference type="NCBI Taxonomy" id="2905690"/>
    <lineage>
        <taxon>Bacteria</taxon>
        <taxon>Pseudomonadati</taxon>
        <taxon>Myxococcota</taxon>
        <taxon>Myxococcia</taxon>
        <taxon>Myxococcales</taxon>
        <taxon>Sorangiineae</taxon>
        <taxon>Pendulisporaceae</taxon>
        <taxon>Pendulispora</taxon>
    </lineage>
</organism>
<keyword evidence="3" id="KW-0865">Zymogen</keyword>
<accession>A0ABZ2K3U2</accession>
<dbReference type="InterPro" id="IPR023343">
    <property type="entry name" value="Penicillin_amidase_dom1"/>
</dbReference>
<evidence type="ECO:0000256" key="1">
    <source>
        <dbReference type="ARBA" id="ARBA00006586"/>
    </source>
</evidence>
<evidence type="ECO:0000313" key="4">
    <source>
        <dbReference type="EMBL" id="WXA93374.1"/>
    </source>
</evidence>
<dbReference type="InterPro" id="IPR014395">
    <property type="entry name" value="Pen/GL7ACA/AHL_acylase"/>
</dbReference>
<dbReference type="EMBL" id="CP089982">
    <property type="protein sequence ID" value="WXA93374.1"/>
    <property type="molecule type" value="Genomic_DNA"/>
</dbReference>
<keyword evidence="2" id="KW-0378">Hydrolase</keyword>
<gene>
    <name evidence="4" type="ORF">LZC95_43835</name>
</gene>
<sequence>MRSRWAPIAVGVAAYASSCDPRLDADPLSSDFAQPVADDAISAYVVPGLARPVELVQDRWGVPHLFAESAPDVFLAQGFNAARERLFQIDLWRRRGLGLLSEAFGSAFLEQDTATRLFLYRGDMDREWASYGPEARMAATQFTVGINAYVDWLAQHPERLPEEFHRIGYRPAHWQPEDVVRIRSHGLTRNVGSEIARAWVSCVANPRLDEVRVPLEPEWHTRVPEGLQPCTIPDDVLHVFELAQRRVTFTRGTLRGAAPPHLESDETTEGSNNWVIAPARTSTGRPILANDPHRGYGAPSLRYLVHLSAPGLDVVGAGEPALPGISIGHNGTVAFGLTIFPIDQEDLYVYDLDPKDPGRYRYGDAWEPFRRLSEQVPIAGTSPKSVELVFTRHGPVLKMDPAHHKAYALRTAWLEPGMAPYYGSLRLMRAHDFTEFKAAMRNWGAPTENQVYADTQGHIGWVPGGLAPKRRGYDGLMPVPGDGRYEWTGFYDGDDLPSAYDPPEGFLVTANEMNLPGDFPYKEKKLGFEWSDSWRHERIVSVLSATEHGSVDDSVRLQFDQLSPVAVRLVALLKRLPHVLAGHPAADMLRAWDGVEHADSGPAALFEVWRTRHLGPAFVPVAAPAMASRVGQPDARVLVDMLEHPEASFGVRVRDALLENTLREAYADTMKLLGSNPAAWKWGNLQHARFRHPLDPAVSETARQRLTVGDLPRGGSELTVNASLFSTGTFESLSGASVRLVLDVGHWDASRAINTPGQSGQPSSAHYRDLAGAWSKGETFPLLYGRPAIEQNAERRIMLLPK</sequence>
<dbReference type="PIRSF" id="PIRSF001227">
    <property type="entry name" value="Pen_acylase"/>
    <property type="match status" value="1"/>
</dbReference>
<dbReference type="SUPFAM" id="SSF56235">
    <property type="entry name" value="N-terminal nucleophile aminohydrolases (Ntn hydrolases)"/>
    <property type="match status" value="1"/>
</dbReference>
<dbReference type="InterPro" id="IPR043147">
    <property type="entry name" value="Penicillin_amidase_A-knob"/>
</dbReference>
<protein>
    <submittedName>
        <fullName evidence="4">Penicillin acylase family protein</fullName>
    </submittedName>
</protein>
<dbReference type="Gene3D" id="3.60.20.10">
    <property type="entry name" value="Glutamine Phosphoribosylpyrophosphate, subunit 1, domain 1"/>
    <property type="match status" value="1"/>
</dbReference>
<name>A0ABZ2K3U2_9BACT</name>
<reference evidence="4 5" key="1">
    <citation type="submission" date="2021-12" db="EMBL/GenBank/DDBJ databases">
        <title>Discovery of the Pendulisporaceae a myxobacterial family with distinct sporulation behavior and unique specialized metabolism.</title>
        <authorList>
            <person name="Garcia R."/>
            <person name="Popoff A."/>
            <person name="Bader C.D."/>
            <person name="Loehr J."/>
            <person name="Walesch S."/>
            <person name="Walt C."/>
            <person name="Boldt J."/>
            <person name="Bunk B."/>
            <person name="Haeckl F.J.F.P.J."/>
            <person name="Gunesch A.P."/>
            <person name="Birkelbach J."/>
            <person name="Nuebel U."/>
            <person name="Pietschmann T."/>
            <person name="Bach T."/>
            <person name="Mueller R."/>
        </authorList>
    </citation>
    <scope>NUCLEOTIDE SEQUENCE [LARGE SCALE GENOMIC DNA]</scope>
    <source>
        <strain evidence="4 5">MSr12523</strain>
    </source>
</reference>
<dbReference type="PANTHER" id="PTHR34218:SF4">
    <property type="entry name" value="ACYL-HOMOSERINE LACTONE ACYLASE QUIP"/>
    <property type="match status" value="1"/>
</dbReference>
<dbReference type="Proteomes" id="UP001379533">
    <property type="component" value="Chromosome"/>
</dbReference>
<dbReference type="Gene3D" id="1.10.439.10">
    <property type="entry name" value="Penicillin Amidohydrolase, domain 1"/>
    <property type="match status" value="1"/>
</dbReference>
<dbReference type="PANTHER" id="PTHR34218">
    <property type="entry name" value="PEPTIDASE S45 PENICILLIN AMIDASE"/>
    <property type="match status" value="1"/>
</dbReference>
<comment type="similarity">
    <text evidence="1">Belongs to the peptidase S45 family.</text>
</comment>
<dbReference type="InterPro" id="IPR029055">
    <property type="entry name" value="Ntn_hydrolases_N"/>
</dbReference>
<evidence type="ECO:0000256" key="2">
    <source>
        <dbReference type="ARBA" id="ARBA00022801"/>
    </source>
</evidence>
<keyword evidence="5" id="KW-1185">Reference proteome</keyword>
<evidence type="ECO:0000256" key="3">
    <source>
        <dbReference type="ARBA" id="ARBA00023145"/>
    </source>
</evidence>
<dbReference type="InterPro" id="IPR043146">
    <property type="entry name" value="Penicillin_amidase_N_B-knob"/>
</dbReference>
<dbReference type="CDD" id="cd03747">
    <property type="entry name" value="Ntn_PGA_like"/>
    <property type="match status" value="1"/>
</dbReference>
<dbReference type="Pfam" id="PF01804">
    <property type="entry name" value="Penicil_amidase"/>
    <property type="match status" value="1"/>
</dbReference>
<proteinExistence type="inferred from homology"/>
<dbReference type="InterPro" id="IPR002692">
    <property type="entry name" value="S45"/>
</dbReference>
<dbReference type="RefSeq" id="WP_394843974.1">
    <property type="nucleotide sequence ID" value="NZ_CP089982.1"/>
</dbReference>